<feature type="region of interest" description="Disordered" evidence="1">
    <location>
        <begin position="1"/>
        <end position="25"/>
    </location>
</feature>
<proteinExistence type="predicted"/>
<organism evidence="2 3">
    <name type="scientific">Eiseniibacteriota bacterium</name>
    <dbReference type="NCBI Taxonomy" id="2212470"/>
    <lineage>
        <taxon>Bacteria</taxon>
        <taxon>Candidatus Eiseniibacteriota</taxon>
    </lineage>
</organism>
<feature type="compositionally biased region" description="Basic residues" evidence="1">
    <location>
        <begin position="1"/>
        <end position="12"/>
    </location>
</feature>
<dbReference type="EMBL" id="JBHPKH010000112">
    <property type="protein sequence ID" value="MFC1573282.1"/>
    <property type="molecule type" value="Genomic_DNA"/>
</dbReference>
<feature type="non-terminal residue" evidence="2">
    <location>
        <position position="193"/>
    </location>
</feature>
<evidence type="ECO:0000256" key="1">
    <source>
        <dbReference type="SAM" id="MobiDB-lite"/>
    </source>
</evidence>
<gene>
    <name evidence="2" type="ORF">ACFL6M_06755</name>
</gene>
<dbReference type="Proteomes" id="UP001593833">
    <property type="component" value="Unassembled WGS sequence"/>
</dbReference>
<reference evidence="2 3" key="1">
    <citation type="submission" date="2024-09" db="EMBL/GenBank/DDBJ databases">
        <authorList>
            <person name="D'Angelo T."/>
        </authorList>
    </citation>
    <scope>NUCLEOTIDE SEQUENCE [LARGE SCALE GENOMIC DNA]</scope>
    <source>
        <strain evidence="2">SAG AM-320-E07</strain>
    </source>
</reference>
<evidence type="ECO:0000313" key="2">
    <source>
        <dbReference type="EMBL" id="MFC1573282.1"/>
    </source>
</evidence>
<keyword evidence="3" id="KW-1185">Reference proteome</keyword>
<accession>A0ABV6YLT5</accession>
<name>A0ABV6YLT5_UNCEI</name>
<protein>
    <submittedName>
        <fullName evidence="2">Uncharacterized protein</fullName>
    </submittedName>
</protein>
<comment type="caution">
    <text evidence="2">The sequence shown here is derived from an EMBL/GenBank/DDBJ whole genome shotgun (WGS) entry which is preliminary data.</text>
</comment>
<evidence type="ECO:0000313" key="3">
    <source>
        <dbReference type="Proteomes" id="UP001593833"/>
    </source>
</evidence>
<sequence>MCRTRQRKRHGHAASGSGTVNLPPEGCQYLSPEDVHLIIEGLPPGTTIELDPIHDRFFNVVTQPGGSLGGEVEIFDSILNLEINGTGELAGFQRTIDMPIFCEVHTGPRNPGDPVQQFPNDMHFLLGEIFGDPDFEQLQVTAGTGFGMPSPGQTTLQRLGPPGSDFNVDSFFDITYQIDFVGAPGSVLEGMAG</sequence>